<comment type="caution">
    <text evidence="1">The sequence shown here is derived from an EMBL/GenBank/DDBJ whole genome shotgun (WGS) entry which is preliminary data.</text>
</comment>
<dbReference type="Proteomes" id="UP001634007">
    <property type="component" value="Unassembled WGS sequence"/>
</dbReference>
<dbReference type="AlphaFoldDB" id="A0ABD3L5T8"/>
<evidence type="ECO:0000313" key="2">
    <source>
        <dbReference type="Proteomes" id="UP001634007"/>
    </source>
</evidence>
<name>A0ABD3L5T8_EUCGL</name>
<gene>
    <name evidence="1" type="ORF">ACJRO7_014351</name>
</gene>
<dbReference type="SUPFAM" id="SSF53756">
    <property type="entry name" value="UDP-Glycosyltransferase/glycogen phosphorylase"/>
    <property type="match status" value="1"/>
</dbReference>
<accession>A0ABD3L5T8</accession>
<keyword evidence="2" id="KW-1185">Reference proteome</keyword>
<reference evidence="1 2" key="1">
    <citation type="submission" date="2024-11" db="EMBL/GenBank/DDBJ databases">
        <title>Chromosome-level genome assembly of Eucalyptus globulus Labill. provides insights into its genome evolution.</title>
        <authorList>
            <person name="Li X."/>
        </authorList>
    </citation>
    <scope>NUCLEOTIDE SEQUENCE [LARGE SCALE GENOMIC DNA]</scope>
    <source>
        <strain evidence="1">CL2024</strain>
        <tissue evidence="1">Fresh tender leaves</tissue>
    </source>
</reference>
<dbReference type="EMBL" id="JBJKBG010000003">
    <property type="protein sequence ID" value="KAL3745221.1"/>
    <property type="molecule type" value="Genomic_DNA"/>
</dbReference>
<organism evidence="1 2">
    <name type="scientific">Eucalyptus globulus</name>
    <name type="common">Tasmanian blue gum</name>
    <dbReference type="NCBI Taxonomy" id="34317"/>
    <lineage>
        <taxon>Eukaryota</taxon>
        <taxon>Viridiplantae</taxon>
        <taxon>Streptophyta</taxon>
        <taxon>Embryophyta</taxon>
        <taxon>Tracheophyta</taxon>
        <taxon>Spermatophyta</taxon>
        <taxon>Magnoliopsida</taxon>
        <taxon>eudicotyledons</taxon>
        <taxon>Gunneridae</taxon>
        <taxon>Pentapetalae</taxon>
        <taxon>rosids</taxon>
        <taxon>malvids</taxon>
        <taxon>Myrtales</taxon>
        <taxon>Myrtaceae</taxon>
        <taxon>Myrtoideae</taxon>
        <taxon>Eucalypteae</taxon>
        <taxon>Eucalyptus</taxon>
    </lineage>
</organism>
<evidence type="ECO:0000313" key="1">
    <source>
        <dbReference type="EMBL" id="KAL3745221.1"/>
    </source>
</evidence>
<sequence>MSTKYELVFIPSPELGHLLLAVEMAKLLVDCDERLLITVLIMKLPFDSEIDFHVESLATSITADIHFVLLMCNLVHELLICLMRPLNFSPIYNTISEFIICLMKSLNFLYMFNIVSKLHENIQSSL</sequence>
<proteinExistence type="predicted"/>
<dbReference type="Gene3D" id="3.40.50.2000">
    <property type="entry name" value="Glycogen Phosphorylase B"/>
    <property type="match status" value="1"/>
</dbReference>
<protein>
    <submittedName>
        <fullName evidence="1">Uncharacterized protein</fullName>
    </submittedName>
</protein>